<evidence type="ECO:0000256" key="1">
    <source>
        <dbReference type="SAM" id="Coils"/>
    </source>
</evidence>
<organism evidence="2 3">
    <name type="scientific">Peribacillus loiseleuriae</name>
    <dbReference type="NCBI Taxonomy" id="1679170"/>
    <lineage>
        <taxon>Bacteria</taxon>
        <taxon>Bacillati</taxon>
        <taxon>Bacillota</taxon>
        <taxon>Bacilli</taxon>
        <taxon>Bacillales</taxon>
        <taxon>Bacillaceae</taxon>
        <taxon>Peribacillus</taxon>
    </lineage>
</organism>
<dbReference type="AlphaFoldDB" id="A0A0K9H0D2"/>
<dbReference type="EMBL" id="LFZW01000001">
    <property type="protein sequence ID" value="KMY52326.1"/>
    <property type="molecule type" value="Genomic_DNA"/>
</dbReference>
<dbReference type="PATRIC" id="fig|1679170.3.peg.2708"/>
<dbReference type="InterPro" id="IPR007391">
    <property type="entry name" value="Vancomycin_resist_VanW"/>
</dbReference>
<accession>A0A0K9H0D2</accession>
<sequence>MATIGLLLGSLVGFIALSGCSKEVRNEQQLEQQIKELETKVKKQQKAIEQYQANLDQKEAKKAIEVAILEPNTGKVIKRINPMEMDFQKNVETYKKVISDWVKDLARSENGYDKRMFPDKIGADGVIIKGTPRVILSEDELVNRIMDASAKGGQVELPLTVFESGYKLEEVNTLDEVVISSFTTSFDPSVTGRVRNIELSSQAIDNVILGIGDVFSFNTAVGERTEVRGYQKAKEIVNKQMVAGIGGGICQTSSTLYNAVDKLKIKYVEHHNHSLHVGYVPKGRDATVSWGGPDFRFENTVNVPLLLKASVDKEKGKVTIEVRSSKLYASQIGKI</sequence>
<gene>
    <name evidence="2" type="ORF">AC625_11935</name>
</gene>
<dbReference type="PANTHER" id="PTHR35788:SF1">
    <property type="entry name" value="EXPORTED PROTEIN"/>
    <property type="match status" value="1"/>
</dbReference>
<protein>
    <submittedName>
        <fullName evidence="2">VanW family protein</fullName>
    </submittedName>
</protein>
<proteinExistence type="predicted"/>
<reference evidence="3" key="1">
    <citation type="submission" date="2015-07" db="EMBL/GenBank/DDBJ databases">
        <title>Genome sequencing project for genomic taxonomy and phylogenomics of Bacillus-like bacteria.</title>
        <authorList>
            <person name="Liu B."/>
            <person name="Wang J."/>
            <person name="Zhu Y."/>
            <person name="Liu G."/>
            <person name="Chen Q."/>
            <person name="Chen Z."/>
            <person name="Lan J."/>
            <person name="Che J."/>
            <person name="Ge C."/>
            <person name="Shi H."/>
            <person name="Pan Z."/>
            <person name="Liu X."/>
        </authorList>
    </citation>
    <scope>NUCLEOTIDE SEQUENCE [LARGE SCALE GENOMIC DNA]</scope>
    <source>
        <strain evidence="3">FJAT-27997</strain>
    </source>
</reference>
<dbReference type="InterPro" id="IPR052913">
    <property type="entry name" value="Glycopeptide_resist_protein"/>
</dbReference>
<dbReference type="Proteomes" id="UP000037146">
    <property type="component" value="Unassembled WGS sequence"/>
</dbReference>
<dbReference type="PANTHER" id="PTHR35788">
    <property type="entry name" value="EXPORTED PROTEIN-RELATED"/>
    <property type="match status" value="1"/>
</dbReference>
<comment type="caution">
    <text evidence="2">The sequence shown here is derived from an EMBL/GenBank/DDBJ whole genome shotgun (WGS) entry which is preliminary data.</text>
</comment>
<keyword evidence="1" id="KW-0175">Coiled coil</keyword>
<name>A0A0K9H0D2_9BACI</name>
<evidence type="ECO:0000313" key="2">
    <source>
        <dbReference type="EMBL" id="KMY52326.1"/>
    </source>
</evidence>
<dbReference type="Pfam" id="PF04294">
    <property type="entry name" value="VanW"/>
    <property type="match status" value="1"/>
</dbReference>
<keyword evidence="3" id="KW-1185">Reference proteome</keyword>
<evidence type="ECO:0000313" key="3">
    <source>
        <dbReference type="Proteomes" id="UP000037146"/>
    </source>
</evidence>
<feature type="coiled-coil region" evidence="1">
    <location>
        <begin position="20"/>
        <end position="61"/>
    </location>
</feature>